<dbReference type="AlphaFoldDB" id="A0A2S5TCV7"/>
<dbReference type="InterPro" id="IPR007138">
    <property type="entry name" value="ABM_dom"/>
</dbReference>
<reference evidence="2 3" key="1">
    <citation type="submission" date="2018-02" db="EMBL/GenBank/DDBJ databases">
        <title>Genome sequencing of Solimonas sp. HR-BB.</title>
        <authorList>
            <person name="Lee Y."/>
            <person name="Jeon C.O."/>
        </authorList>
    </citation>
    <scope>NUCLEOTIDE SEQUENCE [LARGE SCALE GENOMIC DNA]</scope>
    <source>
        <strain evidence="2 3">HR-BB</strain>
    </source>
</reference>
<keyword evidence="2" id="KW-0560">Oxidoreductase</keyword>
<dbReference type="Gene3D" id="3.30.70.100">
    <property type="match status" value="1"/>
</dbReference>
<feature type="domain" description="ABM" evidence="1">
    <location>
        <begin position="8"/>
        <end position="69"/>
    </location>
</feature>
<dbReference type="EMBL" id="PSNW01000009">
    <property type="protein sequence ID" value="PPE72833.1"/>
    <property type="molecule type" value="Genomic_DNA"/>
</dbReference>
<comment type="caution">
    <text evidence="2">The sequence shown here is derived from an EMBL/GenBank/DDBJ whole genome shotgun (WGS) entry which is preliminary data.</text>
</comment>
<dbReference type="OrthoDB" id="6105906at2"/>
<proteinExistence type="predicted"/>
<gene>
    <name evidence="2" type="ORF">C3942_15510</name>
</gene>
<dbReference type="GO" id="GO:0004497">
    <property type="term" value="F:monooxygenase activity"/>
    <property type="evidence" value="ECO:0007669"/>
    <property type="project" value="UniProtKB-KW"/>
</dbReference>
<organism evidence="2 3">
    <name type="scientific">Solimonas fluminis</name>
    <dbReference type="NCBI Taxonomy" id="2086571"/>
    <lineage>
        <taxon>Bacteria</taxon>
        <taxon>Pseudomonadati</taxon>
        <taxon>Pseudomonadota</taxon>
        <taxon>Gammaproteobacteria</taxon>
        <taxon>Nevskiales</taxon>
        <taxon>Nevskiaceae</taxon>
        <taxon>Solimonas</taxon>
    </lineage>
</organism>
<dbReference type="SUPFAM" id="SSF54909">
    <property type="entry name" value="Dimeric alpha+beta barrel"/>
    <property type="match status" value="1"/>
</dbReference>
<keyword evidence="3" id="KW-1185">Reference proteome</keyword>
<protein>
    <submittedName>
        <fullName evidence="2">Antibiotic biosynthesis monooxygenase</fullName>
    </submittedName>
</protein>
<name>A0A2S5TCV7_9GAMM</name>
<evidence type="ECO:0000313" key="3">
    <source>
        <dbReference type="Proteomes" id="UP000238220"/>
    </source>
</evidence>
<evidence type="ECO:0000259" key="1">
    <source>
        <dbReference type="Pfam" id="PF03992"/>
    </source>
</evidence>
<keyword evidence="2" id="KW-0503">Monooxygenase</keyword>
<dbReference type="Pfam" id="PF03992">
    <property type="entry name" value="ABM"/>
    <property type="match status" value="1"/>
</dbReference>
<sequence>MKLSRTGFAVVYQWRIKAGMEPQFRSAWEDLTAWMQEKRGALGSRLHRTDNGTVVAYAQWPDQQTWEKSCALHEQDSEFSQRLLDAVEETWSPMFLTTVSDRLVPEQTQLDLPRDAKH</sequence>
<dbReference type="Proteomes" id="UP000238220">
    <property type="component" value="Unassembled WGS sequence"/>
</dbReference>
<dbReference type="InterPro" id="IPR011008">
    <property type="entry name" value="Dimeric_a/b-barrel"/>
</dbReference>
<evidence type="ECO:0000313" key="2">
    <source>
        <dbReference type="EMBL" id="PPE72833.1"/>
    </source>
</evidence>
<dbReference type="RefSeq" id="WP_104231276.1">
    <property type="nucleotide sequence ID" value="NZ_PSNW01000009.1"/>
</dbReference>
<accession>A0A2S5TCV7</accession>